<dbReference type="EMBL" id="JAXAFO010000002">
    <property type="protein sequence ID" value="MDX6848182.1"/>
    <property type="molecule type" value="Genomic_DNA"/>
</dbReference>
<evidence type="ECO:0000313" key="2">
    <source>
        <dbReference type="Proteomes" id="UP001273505"/>
    </source>
</evidence>
<dbReference type="RefSeq" id="WP_302723115.1">
    <property type="nucleotide sequence ID" value="NZ_JAULRU010000583.1"/>
</dbReference>
<gene>
    <name evidence="1" type="ORF">SCD92_02350</name>
</gene>
<protein>
    <submittedName>
        <fullName evidence="1">DUF6445 family protein</fullName>
    </submittedName>
</protein>
<reference evidence="1 2" key="1">
    <citation type="submission" date="2023-11" db="EMBL/GenBank/DDBJ databases">
        <title>Gilvimarinus fulvus sp. nov., isolated from the surface of Kelp.</title>
        <authorList>
            <person name="Sun Y.Y."/>
            <person name="Gong Y."/>
            <person name="Du Z.J."/>
        </authorList>
    </citation>
    <scope>NUCLEOTIDE SEQUENCE [LARGE SCALE GENOMIC DNA]</scope>
    <source>
        <strain evidence="1 2">SDUM040013</strain>
    </source>
</reference>
<dbReference type="Pfam" id="PF20043">
    <property type="entry name" value="DUF6445"/>
    <property type="match status" value="1"/>
</dbReference>
<organism evidence="1 2">
    <name type="scientific">Gilvimarinus gilvus</name>
    <dbReference type="NCBI Taxonomy" id="3058038"/>
    <lineage>
        <taxon>Bacteria</taxon>
        <taxon>Pseudomonadati</taxon>
        <taxon>Pseudomonadota</taxon>
        <taxon>Gammaproteobacteria</taxon>
        <taxon>Cellvibrionales</taxon>
        <taxon>Cellvibrionaceae</taxon>
        <taxon>Gilvimarinus</taxon>
    </lineage>
</organism>
<accession>A0ABU4RTI2</accession>
<dbReference type="InterPro" id="IPR045617">
    <property type="entry name" value="DUF6445"/>
</dbReference>
<name>A0ABU4RTI2_9GAMM</name>
<dbReference type="Proteomes" id="UP001273505">
    <property type="component" value="Unassembled WGS sequence"/>
</dbReference>
<proteinExistence type="predicted"/>
<keyword evidence="2" id="KW-1185">Reference proteome</keyword>
<sequence length="234" mass="26621">MSATIKPSNNPVIECVKIGSEQQPVLIIDNFLQDPLPLIDTASKSHFATEHKFYPGVRCPAPELYTLAMQSILPELLEQYFAVKPGDISRADSSFSLVTTPPEKLFLLQKLPHFDSNNPKELASIYFLCNQHQDQYSGTAFFRHRQTGFEFVDQTRYGQYMSTLKAQVEQKRPGPGYIQGDTELFEQIAYFPAKFNRLLLYRCTSLHSGRIEPDFNFSTNPQVARLSINTFLGN</sequence>
<comment type="caution">
    <text evidence="1">The sequence shown here is derived from an EMBL/GenBank/DDBJ whole genome shotgun (WGS) entry which is preliminary data.</text>
</comment>
<evidence type="ECO:0000313" key="1">
    <source>
        <dbReference type="EMBL" id="MDX6848182.1"/>
    </source>
</evidence>